<dbReference type="NCBIfam" id="NF033892">
    <property type="entry name" value="XcbB_CpsF_sero"/>
    <property type="match status" value="1"/>
</dbReference>
<accession>A0A2A3ZJK6</accession>
<name>A0A2A3ZJK6_BREAU</name>
<gene>
    <name evidence="1" type="ORF">CIK62_01515</name>
</gene>
<evidence type="ECO:0000313" key="1">
    <source>
        <dbReference type="EMBL" id="PCC51704.1"/>
    </source>
</evidence>
<proteinExistence type="predicted"/>
<dbReference type="EMBL" id="NRGO01000004">
    <property type="protein sequence ID" value="PCC51704.1"/>
    <property type="molecule type" value="Genomic_DNA"/>
</dbReference>
<organism evidence="1 2">
    <name type="scientific">Brevibacterium aurantiacum</name>
    <dbReference type="NCBI Taxonomy" id="273384"/>
    <lineage>
        <taxon>Bacteria</taxon>
        <taxon>Bacillati</taxon>
        <taxon>Actinomycetota</taxon>
        <taxon>Actinomycetes</taxon>
        <taxon>Micrococcales</taxon>
        <taxon>Brevibacteriaceae</taxon>
        <taxon>Brevibacterium</taxon>
    </lineage>
</organism>
<evidence type="ECO:0008006" key="3">
    <source>
        <dbReference type="Google" id="ProtNLM"/>
    </source>
</evidence>
<protein>
    <recommendedName>
        <fullName evidence="3">XcbB/CpsF family capsular polysaccharide biosynthesis protein</fullName>
    </recommendedName>
</protein>
<reference evidence="1 2" key="1">
    <citation type="journal article" date="2017" name="Elife">
        <title>Extensive horizontal gene transfer in cheese-associated bacteria.</title>
        <authorList>
            <person name="Bonham K.S."/>
            <person name="Wolfe B.E."/>
            <person name="Dutton R.J."/>
        </authorList>
    </citation>
    <scope>NUCLEOTIDE SEQUENCE [LARGE SCALE GENOMIC DNA]</scope>
    <source>
        <strain evidence="1 2">900_6</strain>
    </source>
</reference>
<evidence type="ECO:0000313" key="2">
    <source>
        <dbReference type="Proteomes" id="UP000217720"/>
    </source>
</evidence>
<dbReference type="Proteomes" id="UP000217720">
    <property type="component" value="Unassembled WGS sequence"/>
</dbReference>
<dbReference type="AlphaFoldDB" id="A0A2A3ZJK6"/>
<sequence>MKIALTDATAKALLIKLTLLGYPLYYNTENESRFIRSDRIRHHWPAIKEGTYSVTDEDVVYTFEKPASERIDKIIVIFSPINSTPRLSRYFWPSFSKLMKFVPPNTAILRIADVGGVKGAFYMDTTAQPRNGDAVHNLVAGIISEHSLENSDVVLFGASKGGTGAAYHGLRGGWKFVATDPILSDEWYEQNDRDYHFTTGGIFPRSKQEVFADLIPRASRQLSTADARSVVITSDRSPQYSCVVETFRPLSDRLTILSSTNPEINKHPDVAPKTIYAQVMSINSLLLGMSLPDNFATIP</sequence>
<comment type="caution">
    <text evidence="1">The sequence shown here is derived from an EMBL/GenBank/DDBJ whole genome shotgun (WGS) entry which is preliminary data.</text>
</comment>